<reference evidence="2 3" key="1">
    <citation type="submission" date="2019-09" db="EMBL/GenBank/DDBJ databases">
        <title>A chromosome-level genome assembly of the Chinese tupelo Nyssa sinensis.</title>
        <authorList>
            <person name="Yang X."/>
            <person name="Kang M."/>
            <person name="Yang Y."/>
            <person name="Xiong H."/>
            <person name="Wang M."/>
            <person name="Zhang Z."/>
            <person name="Wang Z."/>
            <person name="Wu H."/>
            <person name="Ma T."/>
            <person name="Liu J."/>
            <person name="Xi Z."/>
        </authorList>
    </citation>
    <scope>NUCLEOTIDE SEQUENCE [LARGE SCALE GENOMIC DNA]</scope>
    <source>
        <strain evidence="2">J267</strain>
        <tissue evidence="2">Leaf</tissue>
    </source>
</reference>
<feature type="domain" description="DUF7705" evidence="1">
    <location>
        <begin position="1"/>
        <end position="71"/>
    </location>
</feature>
<dbReference type="Proteomes" id="UP000325577">
    <property type="component" value="Linkage Group LG7"/>
</dbReference>
<dbReference type="PANTHER" id="PTHR33916">
    <property type="entry name" value="EXPANSIN-LIKE EG45 DOMAIN-CONTAINING PROTEIN"/>
    <property type="match status" value="1"/>
</dbReference>
<dbReference type="OrthoDB" id="1901892at2759"/>
<dbReference type="Pfam" id="PF24804">
    <property type="entry name" value="DUF7705"/>
    <property type="match status" value="1"/>
</dbReference>
<accession>A0A5J4ZL30</accession>
<evidence type="ECO:0000259" key="1">
    <source>
        <dbReference type="Pfam" id="PF24804"/>
    </source>
</evidence>
<evidence type="ECO:0000313" key="3">
    <source>
        <dbReference type="Proteomes" id="UP000325577"/>
    </source>
</evidence>
<keyword evidence="3" id="KW-1185">Reference proteome</keyword>
<protein>
    <recommendedName>
        <fullName evidence="1">DUF7705 domain-containing protein</fullName>
    </recommendedName>
</protein>
<evidence type="ECO:0000313" key="2">
    <source>
        <dbReference type="EMBL" id="KAA8518336.1"/>
    </source>
</evidence>
<gene>
    <name evidence="2" type="ORF">F0562_015781</name>
</gene>
<dbReference type="PANTHER" id="PTHR33916:SF8">
    <property type="entry name" value="OS05G0272800 PROTEIN"/>
    <property type="match status" value="1"/>
</dbReference>
<proteinExistence type="predicted"/>
<dbReference type="InterPro" id="IPR056122">
    <property type="entry name" value="DUF7705"/>
</dbReference>
<sequence>MRGSFNGTYELGSDISDGINGISYFEVIWGKKVGVGSWVFSHKLKTSKLYPWLMLYLRADATKGFSGNTTMTLEECSKLLRISAFDFPTRRPSDVTVFPTKINSEDCLL</sequence>
<dbReference type="EMBL" id="CM018050">
    <property type="protein sequence ID" value="KAA8518336.1"/>
    <property type="molecule type" value="Genomic_DNA"/>
</dbReference>
<dbReference type="AlphaFoldDB" id="A0A5J4ZL30"/>
<organism evidence="2 3">
    <name type="scientific">Nyssa sinensis</name>
    <dbReference type="NCBI Taxonomy" id="561372"/>
    <lineage>
        <taxon>Eukaryota</taxon>
        <taxon>Viridiplantae</taxon>
        <taxon>Streptophyta</taxon>
        <taxon>Embryophyta</taxon>
        <taxon>Tracheophyta</taxon>
        <taxon>Spermatophyta</taxon>
        <taxon>Magnoliopsida</taxon>
        <taxon>eudicotyledons</taxon>
        <taxon>Gunneridae</taxon>
        <taxon>Pentapetalae</taxon>
        <taxon>asterids</taxon>
        <taxon>Cornales</taxon>
        <taxon>Nyssaceae</taxon>
        <taxon>Nyssa</taxon>
    </lineage>
</organism>
<name>A0A5J4ZL30_9ASTE</name>